<organism evidence="2 3">
    <name type="scientific">Armillaria tabescens</name>
    <name type="common">Ringless honey mushroom</name>
    <name type="synonym">Agaricus tabescens</name>
    <dbReference type="NCBI Taxonomy" id="1929756"/>
    <lineage>
        <taxon>Eukaryota</taxon>
        <taxon>Fungi</taxon>
        <taxon>Dikarya</taxon>
        <taxon>Basidiomycota</taxon>
        <taxon>Agaricomycotina</taxon>
        <taxon>Agaricomycetes</taxon>
        <taxon>Agaricomycetidae</taxon>
        <taxon>Agaricales</taxon>
        <taxon>Marasmiineae</taxon>
        <taxon>Physalacriaceae</taxon>
        <taxon>Desarmillaria</taxon>
    </lineage>
</organism>
<evidence type="ECO:0000256" key="1">
    <source>
        <dbReference type="SAM" id="Phobius"/>
    </source>
</evidence>
<sequence length="111" mass="12799">MLIFLRTYTGAGSAGHIKLVPPPITDCQSVIGQQGVHIIIWIARMRRNLCILRNRVSRLPYMILPFSYFFAIVTLRFLLQVRSLSLFISKMRKVAALRLRPHWVTDLDGAY</sequence>
<dbReference type="EMBL" id="JAUEPS010000070">
    <property type="protein sequence ID" value="KAK0441456.1"/>
    <property type="molecule type" value="Genomic_DNA"/>
</dbReference>
<reference evidence="2" key="1">
    <citation type="submission" date="2023-06" db="EMBL/GenBank/DDBJ databases">
        <authorList>
            <consortium name="Lawrence Berkeley National Laboratory"/>
            <person name="Ahrendt S."/>
            <person name="Sahu N."/>
            <person name="Indic B."/>
            <person name="Wong-Bajracharya J."/>
            <person name="Merenyi Z."/>
            <person name="Ke H.-M."/>
            <person name="Monk M."/>
            <person name="Kocsube S."/>
            <person name="Drula E."/>
            <person name="Lipzen A."/>
            <person name="Balint B."/>
            <person name="Henrissat B."/>
            <person name="Andreopoulos B."/>
            <person name="Martin F.M."/>
            <person name="Harder C.B."/>
            <person name="Rigling D."/>
            <person name="Ford K.L."/>
            <person name="Foster G.D."/>
            <person name="Pangilinan J."/>
            <person name="Papanicolaou A."/>
            <person name="Barry K."/>
            <person name="LaButti K."/>
            <person name="Viragh M."/>
            <person name="Koriabine M."/>
            <person name="Yan M."/>
            <person name="Riley R."/>
            <person name="Champramary S."/>
            <person name="Plett K.L."/>
            <person name="Tsai I.J."/>
            <person name="Slot J."/>
            <person name="Sipos G."/>
            <person name="Plett J."/>
            <person name="Nagy L.G."/>
            <person name="Grigoriev I.V."/>
        </authorList>
    </citation>
    <scope>NUCLEOTIDE SEQUENCE</scope>
    <source>
        <strain evidence="2">CCBAS 213</strain>
    </source>
</reference>
<comment type="caution">
    <text evidence="2">The sequence shown here is derived from an EMBL/GenBank/DDBJ whole genome shotgun (WGS) entry which is preliminary data.</text>
</comment>
<feature type="transmembrane region" description="Helical" evidence="1">
    <location>
        <begin position="59"/>
        <end position="79"/>
    </location>
</feature>
<dbReference type="RefSeq" id="XP_060323961.1">
    <property type="nucleotide sequence ID" value="XM_060470258.1"/>
</dbReference>
<proteinExistence type="predicted"/>
<keyword evidence="1" id="KW-0812">Transmembrane</keyword>
<dbReference type="GeneID" id="85353806"/>
<evidence type="ECO:0000313" key="2">
    <source>
        <dbReference type="EMBL" id="KAK0441456.1"/>
    </source>
</evidence>
<dbReference type="Proteomes" id="UP001175211">
    <property type="component" value="Unassembled WGS sequence"/>
</dbReference>
<keyword evidence="1" id="KW-0472">Membrane</keyword>
<gene>
    <name evidence="2" type="ORF">EV420DRAFT_1485621</name>
</gene>
<keyword evidence="3" id="KW-1185">Reference proteome</keyword>
<name>A0AA39JEV0_ARMTA</name>
<accession>A0AA39JEV0</accession>
<evidence type="ECO:0000313" key="3">
    <source>
        <dbReference type="Proteomes" id="UP001175211"/>
    </source>
</evidence>
<dbReference type="AlphaFoldDB" id="A0AA39JEV0"/>
<protein>
    <submittedName>
        <fullName evidence="2">Uncharacterized protein</fullName>
    </submittedName>
</protein>
<keyword evidence="1" id="KW-1133">Transmembrane helix</keyword>